<evidence type="ECO:0000259" key="3">
    <source>
        <dbReference type="SMART" id="SM00736"/>
    </source>
</evidence>
<dbReference type="RefSeq" id="WP_152124439.1">
    <property type="nucleotide sequence ID" value="NZ_WELI01000003.1"/>
</dbReference>
<name>A0A7J5U1F6_9BACT</name>
<dbReference type="InterPro" id="IPR026444">
    <property type="entry name" value="Secre_tail"/>
</dbReference>
<dbReference type="SUPFAM" id="SSF49313">
    <property type="entry name" value="Cadherin-like"/>
    <property type="match status" value="1"/>
</dbReference>
<dbReference type="Pfam" id="PF01345">
    <property type="entry name" value="DUF11"/>
    <property type="match status" value="2"/>
</dbReference>
<feature type="chain" id="PRO_5029518248" evidence="2">
    <location>
        <begin position="29"/>
        <end position="1171"/>
    </location>
</feature>
<feature type="signal peptide" evidence="2">
    <location>
        <begin position="1"/>
        <end position="28"/>
    </location>
</feature>
<dbReference type="NCBIfam" id="TIGR04183">
    <property type="entry name" value="Por_Secre_tail"/>
    <property type="match status" value="1"/>
</dbReference>
<dbReference type="InterPro" id="IPR013783">
    <property type="entry name" value="Ig-like_fold"/>
</dbReference>
<protein>
    <submittedName>
        <fullName evidence="4">T9SS type A sorting domain-containing protein</fullName>
    </submittedName>
</protein>
<gene>
    <name evidence="4" type="ORF">F5984_11825</name>
</gene>
<feature type="domain" description="Dystroglycan-type cadherin-like" evidence="3">
    <location>
        <begin position="895"/>
        <end position="986"/>
    </location>
</feature>
<keyword evidence="2" id="KW-0732">Signal</keyword>
<evidence type="ECO:0000256" key="2">
    <source>
        <dbReference type="SAM" id="SignalP"/>
    </source>
</evidence>
<accession>A0A7J5U1F6</accession>
<evidence type="ECO:0000313" key="4">
    <source>
        <dbReference type="EMBL" id="KAB7731470.1"/>
    </source>
</evidence>
<dbReference type="Pfam" id="PF05345">
    <property type="entry name" value="He_PIG"/>
    <property type="match status" value="1"/>
</dbReference>
<organism evidence="4 5">
    <name type="scientific">Rudanella paleaurantiibacter</name>
    <dbReference type="NCBI Taxonomy" id="2614655"/>
    <lineage>
        <taxon>Bacteria</taxon>
        <taxon>Pseudomonadati</taxon>
        <taxon>Bacteroidota</taxon>
        <taxon>Cytophagia</taxon>
        <taxon>Cytophagales</taxon>
        <taxon>Cytophagaceae</taxon>
        <taxon>Rudanella</taxon>
    </lineage>
</organism>
<proteinExistence type="predicted"/>
<feature type="region of interest" description="Disordered" evidence="1">
    <location>
        <begin position="780"/>
        <end position="801"/>
    </location>
</feature>
<dbReference type="InterPro" id="IPR001434">
    <property type="entry name" value="OmcB-like_DUF11"/>
</dbReference>
<feature type="compositionally biased region" description="Low complexity" evidence="1">
    <location>
        <begin position="437"/>
        <end position="456"/>
    </location>
</feature>
<sequence>MNRTITSVIRCWIVCVSCLLALCSTALAADPPKTLSAAIETSPTSPTIDGPSTLSLCVGGTERGIEFSCPVNTTASYSGPQSRTASGSNGFLVIYNVNPGVESYTFTCTNAAQESSSTEFTIYGIDAPSDPVVVSNPASGTVEVNASFSLTATCPTGSTAVWADDPDAGSIRTVVAPSSPQDVWYYVACQSSGGGCRSSEVEVTIQVLPAPIRPTVSPAPNLTACLGTPLSITASCPTAFVPQITPAGGSALLQSTYGVDGSVAGVFSYTVDCVPDGTARLAGLLIESVAGTLLIEAQPKAPTVTGNPASFTTTDGTSVTLTASCIMGTPEWTDGTKGSVLISPSASGFYNYSAICVSDAGCRSTETPVTATINLPENPFPTVDLALPKVDVSRRTPAPGERVRYVTHVLNEDSTPATNIHIAVQLPAGSGYTTDNSPTTDPASTTWTMTPTTPGTTFDAGTGRVMLHVDGLAPGERRLLYFYATVPPTPTTSTASNANKYYTYWEIVSADNNDPDSPHGNGFCNGEDDTQSIDTRINVPTNAGADVELFGNMSVSNTTPAQNEVVTIRVGIKNNLGPQVATNVIARATLPVGLSYVSSSTPGVNYNTESRELTFTAGSIAANATAQFVFTASVTAPENTALRMQAEIKSADQFDHDSVFDNAICNNYDDDTDEIRLTVRGVLAPPTENPPVTPGSPLTLLTPLYDCATGQITFRTSGGSGSPITFTAIGVQRSSATSPTGVIEAGVRLDPNSSGIVTIGASQDGQMAQPLSFNFRQFCTQNPDPVSPPSSTTTAPPSGTGVAPTSLTLLAPLYNCATRQVTFQTAGGSGSPLLYSIVFVTVPSGNPVQFIDAAIVNDPNNSTVILRVQQDGVTLNRTFDFRAFCSGTPPVNGAPVPPAVGPQSATVGVPFTFVVPAFTDPNADVLTYTATGLPANGLSFNAGSRTISGTPSQSGVLGLTVSATDPGNLSSSVSFAILISGTATTPVSPTQPAPLALVAPTYNCSTGAFTFNTTGGTGQPVEFRAVGITDWSTVAGPYTVRPFSDAQPFALQARYVGNPASEVSYSWDFKAVCSGGAPGRLANAEASAALDVTVMGNPTSADVVQVVVRGAAGGSLRLRVADATGQLVSDQLVEQAGATETRRVQLGRSVGMYFLQVSTPNGQKTVKVVRQ</sequence>
<evidence type="ECO:0000313" key="5">
    <source>
        <dbReference type="Proteomes" id="UP000488299"/>
    </source>
</evidence>
<dbReference type="Proteomes" id="UP000488299">
    <property type="component" value="Unassembled WGS sequence"/>
</dbReference>
<feature type="compositionally biased region" description="Low complexity" evidence="1">
    <location>
        <begin position="789"/>
        <end position="801"/>
    </location>
</feature>
<comment type="caution">
    <text evidence="4">The sequence shown here is derived from an EMBL/GenBank/DDBJ whole genome shotgun (WGS) entry which is preliminary data.</text>
</comment>
<dbReference type="GO" id="GO:0005509">
    <property type="term" value="F:calcium ion binding"/>
    <property type="evidence" value="ECO:0007669"/>
    <property type="project" value="InterPro"/>
</dbReference>
<dbReference type="NCBIfam" id="TIGR01451">
    <property type="entry name" value="B_ant_repeat"/>
    <property type="match status" value="1"/>
</dbReference>
<dbReference type="AlphaFoldDB" id="A0A7J5U1F6"/>
<dbReference type="InterPro" id="IPR015919">
    <property type="entry name" value="Cadherin-like_sf"/>
</dbReference>
<reference evidence="4 5" key="1">
    <citation type="submission" date="2019-10" db="EMBL/GenBank/DDBJ databases">
        <title>Rudanella paleaurantiibacter sp. nov., isolated from sludge.</title>
        <authorList>
            <person name="Xu S.Q."/>
        </authorList>
    </citation>
    <scope>NUCLEOTIDE SEQUENCE [LARGE SCALE GENOMIC DNA]</scope>
    <source>
        <strain evidence="4 5">HX-22-17</strain>
    </source>
</reference>
<dbReference type="SMART" id="SM00736">
    <property type="entry name" value="CADG"/>
    <property type="match status" value="1"/>
</dbReference>
<keyword evidence="5" id="KW-1185">Reference proteome</keyword>
<evidence type="ECO:0000256" key="1">
    <source>
        <dbReference type="SAM" id="MobiDB-lite"/>
    </source>
</evidence>
<dbReference type="InterPro" id="IPR006644">
    <property type="entry name" value="Cadg"/>
</dbReference>
<dbReference type="EMBL" id="WELI01000003">
    <property type="protein sequence ID" value="KAB7731470.1"/>
    <property type="molecule type" value="Genomic_DNA"/>
</dbReference>
<dbReference type="Gene3D" id="2.60.40.10">
    <property type="entry name" value="Immunoglobulins"/>
    <property type="match status" value="1"/>
</dbReference>
<dbReference type="InterPro" id="IPR047589">
    <property type="entry name" value="DUF11_rpt"/>
</dbReference>
<dbReference type="GO" id="GO:0016020">
    <property type="term" value="C:membrane"/>
    <property type="evidence" value="ECO:0007669"/>
    <property type="project" value="InterPro"/>
</dbReference>
<feature type="region of interest" description="Disordered" evidence="1">
    <location>
        <begin position="431"/>
        <end position="456"/>
    </location>
</feature>